<feature type="region of interest" description="Disordered" evidence="1">
    <location>
        <begin position="1"/>
        <end position="24"/>
    </location>
</feature>
<evidence type="ECO:0000313" key="3">
    <source>
        <dbReference type="Proteomes" id="UP000006671"/>
    </source>
</evidence>
<dbReference type="GeneID" id="8848033"/>
<gene>
    <name evidence="2" type="ORF">NAEGRDRAFT_68080</name>
</gene>
<accession>D2VGS4</accession>
<dbReference type="RefSeq" id="XP_002676762.1">
    <property type="nucleotide sequence ID" value="XM_002676716.1"/>
</dbReference>
<name>D2VGS4_NAEGR</name>
<proteinExistence type="predicted"/>
<evidence type="ECO:0000256" key="1">
    <source>
        <dbReference type="SAM" id="MobiDB-lite"/>
    </source>
</evidence>
<sequence>MAENKKRLYSQTFDSQQEETALDETSSDLTTFLINHYNYSNPSSSDESNHSNPFLKYRKLSNVVIKTTFKDFYLNDFIAKRSGLLRKMIDSNSEWNLGKDEEGRFIIDLCQVQDSIVSKDEILEESDFEIIFKYLYSDKIDERICVGENGDFEQARRIVQLTKYFDMNYMLKSMLDRNSGLMEDFCRIQVKSWMEFKLTEEDYFLLLRSIEGEQPSIELANLICQESEFPFDWKCYVLIEAIKTQNGIDDINQITKEMLQPVERSIEYIKNESKRVIKGGHFFTKHKQMAEILGIQNEEIDYKSLHLINQTTQFTQYYSTYFEKEHHFELFGGGLKVSIEKAGSQSWNYFLSKNFGNQDDNVKVIFYYTVDDGKTIKKESFFSKYCRCDFDLDNEEVVFGLLVILNVHEGRKSTKNPTCFL</sequence>
<reference evidence="2 3" key="1">
    <citation type="journal article" date="2010" name="Cell">
        <title>The genome of Naegleria gruberi illuminates early eukaryotic versatility.</title>
        <authorList>
            <person name="Fritz-Laylin L.K."/>
            <person name="Prochnik S.E."/>
            <person name="Ginger M.L."/>
            <person name="Dacks J.B."/>
            <person name="Carpenter M.L."/>
            <person name="Field M.C."/>
            <person name="Kuo A."/>
            <person name="Paredez A."/>
            <person name="Chapman J."/>
            <person name="Pham J."/>
            <person name="Shu S."/>
            <person name="Neupane R."/>
            <person name="Cipriano M."/>
            <person name="Mancuso J."/>
            <person name="Tu H."/>
            <person name="Salamov A."/>
            <person name="Lindquist E."/>
            <person name="Shapiro H."/>
            <person name="Lucas S."/>
            <person name="Grigoriev I.V."/>
            <person name="Cande W.Z."/>
            <person name="Fulton C."/>
            <person name="Rokhsar D.S."/>
            <person name="Dawson S.C."/>
        </authorList>
    </citation>
    <scope>NUCLEOTIDE SEQUENCE [LARGE SCALE GENOMIC DNA]</scope>
    <source>
        <strain evidence="2 3">NEG-M</strain>
    </source>
</reference>
<evidence type="ECO:0000313" key="2">
    <source>
        <dbReference type="EMBL" id="EFC44018.1"/>
    </source>
</evidence>
<dbReference type="OrthoDB" id="6359943at2759"/>
<keyword evidence="3" id="KW-1185">Reference proteome</keyword>
<dbReference type="KEGG" id="ngr:NAEGRDRAFT_68080"/>
<dbReference type="EMBL" id="GG738870">
    <property type="protein sequence ID" value="EFC44018.1"/>
    <property type="molecule type" value="Genomic_DNA"/>
</dbReference>
<protein>
    <submittedName>
        <fullName evidence="2">Predicted protein</fullName>
    </submittedName>
</protein>
<dbReference type="InParanoid" id="D2VGS4"/>
<dbReference type="AlphaFoldDB" id="D2VGS4"/>
<dbReference type="VEuPathDB" id="AmoebaDB:NAEGRDRAFT_68080"/>
<organism evidence="3">
    <name type="scientific">Naegleria gruberi</name>
    <name type="common">Amoeba</name>
    <dbReference type="NCBI Taxonomy" id="5762"/>
    <lineage>
        <taxon>Eukaryota</taxon>
        <taxon>Discoba</taxon>
        <taxon>Heterolobosea</taxon>
        <taxon>Tetramitia</taxon>
        <taxon>Eutetramitia</taxon>
        <taxon>Vahlkampfiidae</taxon>
        <taxon>Naegleria</taxon>
    </lineage>
</organism>
<dbReference type="Proteomes" id="UP000006671">
    <property type="component" value="Unassembled WGS sequence"/>
</dbReference>